<feature type="non-terminal residue" evidence="13">
    <location>
        <position position="230"/>
    </location>
</feature>
<comment type="subcellular location">
    <subcellularLocation>
        <location evidence="1">Cell outer membrane</location>
        <topology evidence="1">Multi-pass membrane protein</topology>
    </subcellularLocation>
</comment>
<dbReference type="PANTHER" id="PTHR32552:SF81">
    <property type="entry name" value="TONB-DEPENDENT OUTER MEMBRANE RECEPTOR"/>
    <property type="match status" value="1"/>
</dbReference>
<dbReference type="AlphaFoldDB" id="A0A4Z0LS64"/>
<accession>A0A4Z0LS64</accession>
<evidence type="ECO:0000256" key="5">
    <source>
        <dbReference type="ARBA" id="ARBA00022692"/>
    </source>
</evidence>
<keyword evidence="9" id="KW-0472">Membrane</keyword>
<dbReference type="InterPro" id="IPR036942">
    <property type="entry name" value="Beta-barrel_TonB_sf"/>
</dbReference>
<keyword evidence="7" id="KW-0406">Ion transport</keyword>
<organism evidence="13 14">
    <name type="scientific">Mangrovimicrobium sediminis</name>
    <dbReference type="NCBI Taxonomy" id="2562682"/>
    <lineage>
        <taxon>Bacteria</taxon>
        <taxon>Pseudomonadati</taxon>
        <taxon>Pseudomonadota</taxon>
        <taxon>Gammaproteobacteria</taxon>
        <taxon>Cellvibrionales</taxon>
        <taxon>Halieaceae</taxon>
        <taxon>Mangrovimicrobium</taxon>
    </lineage>
</organism>
<dbReference type="Proteomes" id="UP000298050">
    <property type="component" value="Unassembled WGS sequence"/>
</dbReference>
<dbReference type="PANTHER" id="PTHR32552">
    <property type="entry name" value="FERRICHROME IRON RECEPTOR-RELATED"/>
    <property type="match status" value="1"/>
</dbReference>
<dbReference type="RefSeq" id="WP_240725279.1">
    <property type="nucleotide sequence ID" value="NZ_SRLE01000060.1"/>
</dbReference>
<dbReference type="GO" id="GO:0006826">
    <property type="term" value="P:iron ion transport"/>
    <property type="evidence" value="ECO:0007669"/>
    <property type="project" value="UniProtKB-KW"/>
</dbReference>
<feature type="domain" description="TonB-dependent receptor plug" evidence="12">
    <location>
        <begin position="63"/>
        <end position="165"/>
    </location>
</feature>
<evidence type="ECO:0000259" key="12">
    <source>
        <dbReference type="Pfam" id="PF07715"/>
    </source>
</evidence>
<evidence type="ECO:0000256" key="1">
    <source>
        <dbReference type="ARBA" id="ARBA00004571"/>
    </source>
</evidence>
<evidence type="ECO:0000313" key="13">
    <source>
        <dbReference type="EMBL" id="TGD70193.1"/>
    </source>
</evidence>
<keyword evidence="10" id="KW-0998">Cell outer membrane</keyword>
<keyword evidence="2" id="KW-0813">Transport</keyword>
<evidence type="ECO:0000256" key="7">
    <source>
        <dbReference type="ARBA" id="ARBA00023065"/>
    </source>
</evidence>
<comment type="caution">
    <text evidence="13">The sequence shown here is derived from an EMBL/GenBank/DDBJ whole genome shotgun (WGS) entry which is preliminary data.</text>
</comment>
<feature type="signal peptide" evidence="11">
    <location>
        <begin position="1"/>
        <end position="39"/>
    </location>
</feature>
<proteinExistence type="predicted"/>
<keyword evidence="3" id="KW-1134">Transmembrane beta strand</keyword>
<dbReference type="Gene3D" id="2.40.170.20">
    <property type="entry name" value="TonB-dependent receptor, beta-barrel domain"/>
    <property type="match status" value="1"/>
</dbReference>
<sequence length="230" mass="24633">MNNDKTLIATQPVQRNLRLQCAVAALVAASAGQAPAVFAQERGFVALEEVVVTARRRQELATDIPIAITAMNENFLREQNIGEIRDLGVHVPSLRVSAGGPGVNAPLITLRGQRPSEPLLTLDPAVPIYFAEVVMTPTDGTNLAMYDLSSVQQGTLFGRNSTGGALILTPQAPGTEFGGYAEVKVGNYDLIQLEGAVDLPVSDTMQFRLSGRKLERDGYQSNVADLPFAE</sequence>
<evidence type="ECO:0000256" key="4">
    <source>
        <dbReference type="ARBA" id="ARBA00022496"/>
    </source>
</evidence>
<keyword evidence="4" id="KW-0410">Iron transport</keyword>
<dbReference type="EMBL" id="SRLE01000060">
    <property type="protein sequence ID" value="TGD70193.1"/>
    <property type="molecule type" value="Genomic_DNA"/>
</dbReference>
<protein>
    <recommendedName>
        <fullName evidence="12">TonB-dependent receptor plug domain-containing protein</fullName>
    </recommendedName>
</protein>
<evidence type="ECO:0000256" key="9">
    <source>
        <dbReference type="ARBA" id="ARBA00023136"/>
    </source>
</evidence>
<reference evidence="13 14" key="1">
    <citation type="submission" date="2019-04" db="EMBL/GenBank/DDBJ databases">
        <title>Taxonomy of novel Haliea sp. from mangrove soil of West Coast of India.</title>
        <authorList>
            <person name="Verma A."/>
            <person name="Kumar P."/>
            <person name="Krishnamurthi S."/>
        </authorList>
    </citation>
    <scope>NUCLEOTIDE SEQUENCE [LARGE SCALE GENOMIC DNA]</scope>
    <source>
        <strain evidence="13 14">SAOS-164</strain>
    </source>
</reference>
<dbReference type="InterPro" id="IPR012910">
    <property type="entry name" value="Plug_dom"/>
</dbReference>
<gene>
    <name evidence="13" type="ORF">E4634_21325</name>
</gene>
<evidence type="ECO:0000256" key="3">
    <source>
        <dbReference type="ARBA" id="ARBA00022452"/>
    </source>
</evidence>
<evidence type="ECO:0000256" key="11">
    <source>
        <dbReference type="SAM" id="SignalP"/>
    </source>
</evidence>
<dbReference type="GO" id="GO:0009279">
    <property type="term" value="C:cell outer membrane"/>
    <property type="evidence" value="ECO:0007669"/>
    <property type="project" value="UniProtKB-SubCell"/>
</dbReference>
<dbReference type="Pfam" id="PF07715">
    <property type="entry name" value="Plug"/>
    <property type="match status" value="1"/>
</dbReference>
<dbReference type="InterPro" id="IPR039426">
    <property type="entry name" value="TonB-dep_rcpt-like"/>
</dbReference>
<keyword evidence="6" id="KW-0408">Iron</keyword>
<feature type="chain" id="PRO_5021214367" description="TonB-dependent receptor plug domain-containing protein" evidence="11">
    <location>
        <begin position="40"/>
        <end position="230"/>
    </location>
</feature>
<keyword evidence="14" id="KW-1185">Reference proteome</keyword>
<evidence type="ECO:0000313" key="14">
    <source>
        <dbReference type="Proteomes" id="UP000298050"/>
    </source>
</evidence>
<keyword evidence="11" id="KW-0732">Signal</keyword>
<evidence type="ECO:0000256" key="8">
    <source>
        <dbReference type="ARBA" id="ARBA00023077"/>
    </source>
</evidence>
<keyword evidence="5" id="KW-0812">Transmembrane</keyword>
<dbReference type="SUPFAM" id="SSF56935">
    <property type="entry name" value="Porins"/>
    <property type="match status" value="1"/>
</dbReference>
<evidence type="ECO:0000256" key="10">
    <source>
        <dbReference type="ARBA" id="ARBA00023237"/>
    </source>
</evidence>
<name>A0A4Z0LS64_9GAMM</name>
<evidence type="ECO:0000256" key="6">
    <source>
        <dbReference type="ARBA" id="ARBA00023004"/>
    </source>
</evidence>
<evidence type="ECO:0000256" key="2">
    <source>
        <dbReference type="ARBA" id="ARBA00022448"/>
    </source>
</evidence>
<keyword evidence="8" id="KW-0798">TonB box</keyword>